<keyword evidence="2" id="KW-0238">DNA-binding</keyword>
<accession>A0ABV5D1N7</accession>
<dbReference type="SMART" id="SM00346">
    <property type="entry name" value="HTH_ICLR"/>
    <property type="match status" value="1"/>
</dbReference>
<evidence type="ECO:0000256" key="1">
    <source>
        <dbReference type="ARBA" id="ARBA00023015"/>
    </source>
</evidence>
<reference evidence="6 7" key="1">
    <citation type="submission" date="2024-04" db="EMBL/GenBank/DDBJ databases">
        <title>Polymorphospora sp. isolated from Baiyangdian Lake in Xiong'an New Area.</title>
        <authorList>
            <person name="Zhang X."/>
            <person name="Liu J."/>
        </authorList>
    </citation>
    <scope>NUCLEOTIDE SEQUENCE [LARGE SCALE GENOMIC DNA]</scope>
    <source>
        <strain evidence="6 7">2-325</strain>
    </source>
</reference>
<dbReference type="PROSITE" id="PS51078">
    <property type="entry name" value="ICLR_ED"/>
    <property type="match status" value="1"/>
</dbReference>
<dbReference type="Gene3D" id="1.10.10.10">
    <property type="entry name" value="Winged helix-like DNA-binding domain superfamily/Winged helix DNA-binding domain"/>
    <property type="match status" value="1"/>
</dbReference>
<keyword evidence="1" id="KW-0805">Transcription regulation</keyword>
<evidence type="ECO:0000313" key="6">
    <source>
        <dbReference type="EMBL" id="MFB6398174.1"/>
    </source>
</evidence>
<dbReference type="RefSeq" id="WP_375737030.1">
    <property type="nucleotide sequence ID" value="NZ_JBCGDC010000209.1"/>
</dbReference>
<gene>
    <name evidence="6" type="ORF">AAFH96_34630</name>
</gene>
<dbReference type="Gene3D" id="3.30.450.40">
    <property type="match status" value="1"/>
</dbReference>
<dbReference type="InterPro" id="IPR029016">
    <property type="entry name" value="GAF-like_dom_sf"/>
</dbReference>
<feature type="domain" description="IclR-ED" evidence="5">
    <location>
        <begin position="74"/>
        <end position="250"/>
    </location>
</feature>
<evidence type="ECO:0000313" key="7">
    <source>
        <dbReference type="Proteomes" id="UP001582793"/>
    </source>
</evidence>
<dbReference type="InterPro" id="IPR014757">
    <property type="entry name" value="Tscrpt_reg_IclR_C"/>
</dbReference>
<dbReference type="Pfam" id="PF01614">
    <property type="entry name" value="IclR_C"/>
    <property type="match status" value="1"/>
</dbReference>
<evidence type="ECO:0000259" key="4">
    <source>
        <dbReference type="PROSITE" id="PS51077"/>
    </source>
</evidence>
<dbReference type="InterPro" id="IPR036390">
    <property type="entry name" value="WH_DNA-bd_sf"/>
</dbReference>
<dbReference type="Proteomes" id="UP001582793">
    <property type="component" value="Unassembled WGS sequence"/>
</dbReference>
<evidence type="ECO:0000256" key="2">
    <source>
        <dbReference type="ARBA" id="ARBA00023125"/>
    </source>
</evidence>
<dbReference type="InterPro" id="IPR036388">
    <property type="entry name" value="WH-like_DNA-bd_sf"/>
</dbReference>
<dbReference type="InterPro" id="IPR050707">
    <property type="entry name" value="HTH_MetabolicPath_Reg"/>
</dbReference>
<keyword evidence="3" id="KW-0804">Transcription</keyword>
<dbReference type="SUPFAM" id="SSF55781">
    <property type="entry name" value="GAF domain-like"/>
    <property type="match status" value="1"/>
</dbReference>
<feature type="domain" description="HTH iclR-type" evidence="4">
    <location>
        <begin position="14"/>
        <end position="73"/>
    </location>
</feature>
<name>A0ABV5D1N7_9ACTN</name>
<organism evidence="6 7">
    <name type="scientific">Polymorphospora lycopeni</name>
    <dbReference type="NCBI Taxonomy" id="3140240"/>
    <lineage>
        <taxon>Bacteria</taxon>
        <taxon>Bacillati</taxon>
        <taxon>Actinomycetota</taxon>
        <taxon>Actinomycetes</taxon>
        <taxon>Micromonosporales</taxon>
        <taxon>Micromonosporaceae</taxon>
        <taxon>Polymorphospora</taxon>
    </lineage>
</organism>
<evidence type="ECO:0000256" key="3">
    <source>
        <dbReference type="ARBA" id="ARBA00023163"/>
    </source>
</evidence>
<evidence type="ECO:0000259" key="5">
    <source>
        <dbReference type="PROSITE" id="PS51078"/>
    </source>
</evidence>
<dbReference type="PANTHER" id="PTHR30136:SF24">
    <property type="entry name" value="HTH-TYPE TRANSCRIPTIONAL REPRESSOR ALLR"/>
    <property type="match status" value="1"/>
</dbReference>
<dbReference type="PROSITE" id="PS51077">
    <property type="entry name" value="HTH_ICLR"/>
    <property type="match status" value="1"/>
</dbReference>
<dbReference type="PANTHER" id="PTHR30136">
    <property type="entry name" value="HELIX-TURN-HELIX TRANSCRIPTIONAL REGULATOR, ICLR FAMILY"/>
    <property type="match status" value="1"/>
</dbReference>
<protein>
    <submittedName>
        <fullName evidence="6">IclR family transcriptional regulator</fullName>
    </submittedName>
</protein>
<dbReference type="InterPro" id="IPR005471">
    <property type="entry name" value="Tscrpt_reg_IclR_N"/>
</dbReference>
<dbReference type="SUPFAM" id="SSF46785">
    <property type="entry name" value="Winged helix' DNA-binding domain"/>
    <property type="match status" value="1"/>
</dbReference>
<dbReference type="EMBL" id="JBCGDC010000209">
    <property type="protein sequence ID" value="MFB6398174.1"/>
    <property type="molecule type" value="Genomic_DNA"/>
</dbReference>
<keyword evidence="7" id="KW-1185">Reference proteome</keyword>
<proteinExistence type="predicted"/>
<comment type="caution">
    <text evidence="6">The sequence shown here is derived from an EMBL/GenBank/DDBJ whole genome shotgun (WGS) entry which is preliminary data.</text>
</comment>
<dbReference type="Pfam" id="PF09339">
    <property type="entry name" value="HTH_IclR"/>
    <property type="match status" value="1"/>
</dbReference>
<sequence>MRPEPPGPDGGPPTGAVGRAVRLLELLASGGPRSLTRLVTDTGLPKTTAHRVLRMLVAHDLVAHGPTGYEVGRRMRELANLIVGQHDDLRRVLMPFLVDLYERTDHAVRLGVLRGDECVYLETVYGARHAAAVRGAGDHGPAHSTAAGKVLLAYTAGRVPRQRPLPWLTSFTVVDPARLGDELTAVRRTGAATASQEQRLGLVTVAMPVLGRDRAVVAAIEIVGDAAFRPREVATAHRQVALAASVALGSRT</sequence>